<name>A0A2X7KWD7_ECOLX</name>
<dbReference type="Proteomes" id="UP000250671">
    <property type="component" value="Unassembled WGS sequence"/>
</dbReference>
<evidence type="ECO:0000313" key="2">
    <source>
        <dbReference type="EMBL" id="SQP88046.1"/>
    </source>
</evidence>
<dbReference type="RefSeq" id="WP_001060312.1">
    <property type="nucleotide sequence ID" value="NZ_CP122883.1"/>
</dbReference>
<evidence type="ECO:0000313" key="3">
    <source>
        <dbReference type="Proteomes" id="UP000250671"/>
    </source>
</evidence>
<reference evidence="2 3" key="1">
    <citation type="submission" date="2018-06" db="EMBL/GenBank/DDBJ databases">
        <authorList>
            <consortium name="Pathogen Informatics"/>
            <person name="Doyle S."/>
        </authorList>
    </citation>
    <scope>NUCLEOTIDE SEQUENCE [LARGE SCALE GENOMIC DNA]</scope>
    <source>
        <strain evidence="2 3">VREC0535</strain>
    </source>
</reference>
<evidence type="ECO:0000256" key="1">
    <source>
        <dbReference type="SAM" id="MobiDB-lite"/>
    </source>
</evidence>
<evidence type="ECO:0008006" key="4">
    <source>
        <dbReference type="Google" id="ProtNLM"/>
    </source>
</evidence>
<proteinExistence type="predicted"/>
<gene>
    <name evidence="2" type="ORF">SAMEA3752557_04890</name>
</gene>
<organism evidence="2 3">
    <name type="scientific">Escherichia coli</name>
    <dbReference type="NCBI Taxonomy" id="562"/>
    <lineage>
        <taxon>Bacteria</taxon>
        <taxon>Pseudomonadati</taxon>
        <taxon>Pseudomonadota</taxon>
        <taxon>Gammaproteobacteria</taxon>
        <taxon>Enterobacterales</taxon>
        <taxon>Enterobacteriaceae</taxon>
        <taxon>Escherichia</taxon>
    </lineage>
</organism>
<protein>
    <recommendedName>
        <fullName evidence="4">Conjugal transfer protein TraD</fullName>
    </recommendedName>
</protein>
<dbReference type="EMBL" id="UCZA01000042">
    <property type="protein sequence ID" value="SQP88046.1"/>
    <property type="molecule type" value="Genomic_DNA"/>
</dbReference>
<feature type="region of interest" description="Disordered" evidence="1">
    <location>
        <begin position="21"/>
        <end position="57"/>
    </location>
</feature>
<sequence>MNNKILDLNIPGREIEMSRQEAEELGAFEESALSETDAREAIDIEDEQAGGLTDGQR</sequence>
<accession>A0A2X7KWD7</accession>
<dbReference type="AlphaFoldDB" id="A0A2X7KWD7"/>